<feature type="domain" description="HPP transmembrane region" evidence="2">
    <location>
        <begin position="24"/>
        <end position="170"/>
    </location>
</feature>
<sequence>MTRLDDQRTARAPGHRAGRRRAPAAAWCVPLAAVCIALPAALAWWLRQPLVFPSLGPTIFLALTGSADVAACPRNTLLGHLVSAAAGYSALAVTDLARTPPDLAHPDGRRVLAVAVALALTCAGMTAPRFRHPPGGATTLIVALGLLRTPAQLADLMAAVALTTVLLVLANRSLRRPYPLWAPRGRAAPTADLIRERP</sequence>
<keyword evidence="1" id="KW-0812">Transmembrane</keyword>
<comment type="caution">
    <text evidence="3">The sequence shown here is derived from an EMBL/GenBank/DDBJ whole genome shotgun (WGS) entry which is preliminary data.</text>
</comment>
<reference evidence="3 4" key="1">
    <citation type="submission" date="2019-10" db="EMBL/GenBank/DDBJ databases">
        <title>Actinomadura rubteroloni sp. nov. and Actinomadura macrotermitis sp. nov., isolated from the gut of fungus growing-termite Macrotermes natalensis.</title>
        <authorList>
            <person name="Benndorf R."/>
            <person name="Martin K."/>
            <person name="Kuefner M."/>
            <person name="De Beer W."/>
            <person name="Kaster A.-K."/>
            <person name="Vollmers J."/>
            <person name="Poulsen M."/>
            <person name="Beemelmanns C."/>
        </authorList>
    </citation>
    <scope>NUCLEOTIDE SEQUENCE [LARGE SCALE GENOMIC DNA]</scope>
    <source>
        <strain evidence="3 4">RB68</strain>
    </source>
</reference>
<proteinExistence type="predicted"/>
<evidence type="ECO:0000256" key="1">
    <source>
        <dbReference type="SAM" id="Phobius"/>
    </source>
</evidence>
<dbReference type="OrthoDB" id="9811720at2"/>
<organism evidence="3 4">
    <name type="scientific">Actinomadura macrotermitis</name>
    <dbReference type="NCBI Taxonomy" id="2585200"/>
    <lineage>
        <taxon>Bacteria</taxon>
        <taxon>Bacillati</taxon>
        <taxon>Actinomycetota</taxon>
        <taxon>Actinomycetes</taxon>
        <taxon>Streptosporangiales</taxon>
        <taxon>Thermomonosporaceae</taxon>
        <taxon>Actinomadura</taxon>
    </lineage>
</organism>
<dbReference type="InterPro" id="IPR007065">
    <property type="entry name" value="HPP"/>
</dbReference>
<dbReference type="PANTHER" id="PTHR33741">
    <property type="entry name" value="TRANSMEMBRANE PROTEIN DDB_G0269096-RELATED"/>
    <property type="match status" value="1"/>
</dbReference>
<dbReference type="AlphaFoldDB" id="A0A7K0C3K1"/>
<gene>
    <name evidence="3" type="ORF">ACRB68_61000</name>
</gene>
<dbReference type="RefSeq" id="WP_153538568.1">
    <property type="nucleotide sequence ID" value="NZ_WEGH01000004.1"/>
</dbReference>
<feature type="transmembrane region" description="Helical" evidence="1">
    <location>
        <begin position="24"/>
        <end position="46"/>
    </location>
</feature>
<keyword evidence="4" id="KW-1185">Reference proteome</keyword>
<evidence type="ECO:0000313" key="4">
    <source>
        <dbReference type="Proteomes" id="UP000487268"/>
    </source>
</evidence>
<name>A0A7K0C3K1_9ACTN</name>
<keyword evidence="1" id="KW-1133">Transmembrane helix</keyword>
<dbReference type="EMBL" id="WEGH01000004">
    <property type="protein sequence ID" value="MQY07998.1"/>
    <property type="molecule type" value="Genomic_DNA"/>
</dbReference>
<dbReference type="PANTHER" id="PTHR33741:SF5">
    <property type="entry name" value="TRANSMEMBRANE PROTEIN DDB_G0269096-RELATED"/>
    <property type="match status" value="1"/>
</dbReference>
<dbReference type="Pfam" id="PF04982">
    <property type="entry name" value="TM_HPP"/>
    <property type="match status" value="1"/>
</dbReference>
<keyword evidence="1" id="KW-0472">Membrane</keyword>
<dbReference type="Proteomes" id="UP000487268">
    <property type="component" value="Unassembled WGS sequence"/>
</dbReference>
<evidence type="ECO:0000313" key="3">
    <source>
        <dbReference type="EMBL" id="MQY07998.1"/>
    </source>
</evidence>
<evidence type="ECO:0000259" key="2">
    <source>
        <dbReference type="Pfam" id="PF04982"/>
    </source>
</evidence>
<dbReference type="InterPro" id="IPR058581">
    <property type="entry name" value="TM_HPP"/>
</dbReference>
<accession>A0A7K0C3K1</accession>
<protein>
    <recommendedName>
        <fullName evidence="2">HPP transmembrane region domain-containing protein</fullName>
    </recommendedName>
</protein>